<feature type="transmembrane region" description="Helical" evidence="5">
    <location>
        <begin position="159"/>
        <end position="181"/>
    </location>
</feature>
<feature type="domain" description="Peroxin/Ferlin" evidence="7">
    <location>
        <begin position="522"/>
        <end position="555"/>
    </location>
</feature>
<dbReference type="Proteomes" id="UP000232875">
    <property type="component" value="Unassembled WGS sequence"/>
</dbReference>
<evidence type="ECO:0000313" key="8">
    <source>
        <dbReference type="EMBL" id="PKI85489.1"/>
    </source>
</evidence>
<dbReference type="InterPro" id="IPR006614">
    <property type="entry name" value="Peroxin/Ferlin"/>
</dbReference>
<dbReference type="OrthoDB" id="5586090at2759"/>
<dbReference type="EMBL" id="KZ454987">
    <property type="protein sequence ID" value="PKI85489.1"/>
    <property type="molecule type" value="Genomic_DNA"/>
</dbReference>
<evidence type="ECO:0000256" key="5">
    <source>
        <dbReference type="SAM" id="Phobius"/>
    </source>
</evidence>
<evidence type="ECO:0000256" key="1">
    <source>
        <dbReference type="ARBA" id="ARBA00004127"/>
    </source>
</evidence>
<evidence type="ECO:0000256" key="3">
    <source>
        <dbReference type="ARBA" id="ARBA00022989"/>
    </source>
</evidence>
<dbReference type="SMART" id="SM00694">
    <property type="entry name" value="DysFC"/>
    <property type="match status" value="1"/>
</dbReference>
<feature type="transmembrane region" description="Helical" evidence="5">
    <location>
        <begin position="279"/>
        <end position="302"/>
    </location>
</feature>
<gene>
    <name evidence="8" type="ORF">MVES_000069</name>
</gene>
<keyword evidence="9" id="KW-1185">Reference proteome</keyword>
<evidence type="ECO:0000256" key="2">
    <source>
        <dbReference type="ARBA" id="ARBA00022692"/>
    </source>
</evidence>
<dbReference type="GO" id="GO:0005778">
    <property type="term" value="C:peroxisomal membrane"/>
    <property type="evidence" value="ECO:0007669"/>
    <property type="project" value="UniProtKB-ARBA"/>
</dbReference>
<evidence type="ECO:0000259" key="7">
    <source>
        <dbReference type="SMART" id="SM00694"/>
    </source>
</evidence>
<accession>A0A2N1JG26</accession>
<dbReference type="GO" id="GO:0012505">
    <property type="term" value="C:endomembrane system"/>
    <property type="evidence" value="ECO:0007669"/>
    <property type="project" value="UniProtKB-SubCell"/>
</dbReference>
<dbReference type="STRING" id="2020962.A0A2N1JG26"/>
<comment type="subcellular location">
    <subcellularLocation>
        <location evidence="1">Endomembrane system</location>
        <topology evidence="1">Multi-pass membrane protein</topology>
    </subcellularLocation>
</comment>
<dbReference type="GO" id="GO:0007031">
    <property type="term" value="P:peroxisome organization"/>
    <property type="evidence" value="ECO:0007669"/>
    <property type="project" value="TreeGrafter"/>
</dbReference>
<dbReference type="Pfam" id="PF06398">
    <property type="entry name" value="Pex24p"/>
    <property type="match status" value="1"/>
</dbReference>
<keyword evidence="4 5" id="KW-0472">Membrane</keyword>
<dbReference type="PANTHER" id="PTHR31679">
    <property type="entry name" value="PEROXISOMAL MEMBRANE PROTEIN PEX30-RELATED"/>
    <property type="match status" value="1"/>
</dbReference>
<feature type="transmembrane region" description="Helical" evidence="5">
    <location>
        <begin position="58"/>
        <end position="75"/>
    </location>
</feature>
<feature type="transmembrane region" description="Helical" evidence="5">
    <location>
        <begin position="27"/>
        <end position="46"/>
    </location>
</feature>
<dbReference type="AlphaFoldDB" id="A0A2N1JG26"/>
<feature type="domain" description="Peroxin/Ferlin" evidence="6">
    <location>
        <begin position="352"/>
        <end position="433"/>
    </location>
</feature>
<sequence length="566" mass="62966">MEDQDVLTGTTQTMTIMDIVERVPPSIMQLLVALGPLINVFHRFLVIATWRGGYTTRMQSWLLLLCCILVCLYGYETLRYAPQAVILVCIGYSYLSASYARVAGNGKLDGQGATTQSVKKTIAQLGDISDFVVALRETVFDPLFTLLQTRSSGMGVRHLVIFLLVTWPLWLLCVIPANLWFTNFVTLRTSAGAVLKSEQAQAVRAYMYTTVLPSANEFAYAHAPKLHAKSVQYAPHMCKYIVQPALWAAHHLVHAMHYIPLSLQTFPPFPIASFSVRHIFLVLVCILLTWCSPWATMLRLVLWRSALVRHLLIGFVNVCSGTENIAEAWRNAMPKRYAPPKLVQSKNMQSYETVFEFAVYENQRWWIGLDWTAALLPQERPSWADVDSNAVAPPASFSLPGAVRTFVASSIVPGKEDCRTAVWRWVEPEWHVLGAQSITSSVHTPSLAASSAPEMHTDAMGHVLDAADRANAAAAAEAAQSSLTKTEQNAMQSSEAELPEALKTVVRAAASARDPLDVDAQGWQYGDNAWEKMSSHSGVGRYTRRRCWIRRAVLVETVERGVRKSQ</sequence>
<dbReference type="SMART" id="SM00693">
    <property type="entry name" value="DysFN"/>
    <property type="match status" value="1"/>
</dbReference>
<keyword evidence="2 5" id="KW-0812">Transmembrane</keyword>
<evidence type="ECO:0000256" key="4">
    <source>
        <dbReference type="ARBA" id="ARBA00023136"/>
    </source>
</evidence>
<reference evidence="8 9" key="1">
    <citation type="submission" date="2017-10" db="EMBL/GenBank/DDBJ databases">
        <title>A novel species of cold-tolerant Malassezia isolated from bats.</title>
        <authorList>
            <person name="Lorch J.M."/>
            <person name="Palmer J.M."/>
            <person name="Vanderwolf K.J."/>
            <person name="Schmidt K.Z."/>
            <person name="Verant M.L."/>
            <person name="Weller T.J."/>
            <person name="Blehert D.S."/>
        </authorList>
    </citation>
    <scope>NUCLEOTIDE SEQUENCE [LARGE SCALE GENOMIC DNA]</scope>
    <source>
        <strain evidence="8 9">NWHC:44797-103</strain>
    </source>
</reference>
<organism evidence="8 9">
    <name type="scientific">Malassezia vespertilionis</name>
    <dbReference type="NCBI Taxonomy" id="2020962"/>
    <lineage>
        <taxon>Eukaryota</taxon>
        <taxon>Fungi</taxon>
        <taxon>Dikarya</taxon>
        <taxon>Basidiomycota</taxon>
        <taxon>Ustilaginomycotina</taxon>
        <taxon>Malasseziomycetes</taxon>
        <taxon>Malasseziales</taxon>
        <taxon>Malasseziaceae</taxon>
        <taxon>Malassezia</taxon>
    </lineage>
</organism>
<name>A0A2N1JG26_9BASI</name>
<dbReference type="PANTHER" id="PTHR31679:SF2">
    <property type="entry name" value="PEROXISOMAL MEMBRANE PROTEIN PEX30-RELATED"/>
    <property type="match status" value="1"/>
</dbReference>
<proteinExistence type="predicted"/>
<evidence type="ECO:0000313" key="9">
    <source>
        <dbReference type="Proteomes" id="UP000232875"/>
    </source>
</evidence>
<protein>
    <recommendedName>
        <fullName evidence="6 7">Peroxin/Ferlin domain-containing protein</fullName>
    </recommendedName>
</protein>
<dbReference type="InterPro" id="IPR052646">
    <property type="entry name" value="Peroxisomal_PEX28-32"/>
</dbReference>
<dbReference type="InterPro" id="IPR010482">
    <property type="entry name" value="TECPR1-like_DysF"/>
</dbReference>
<evidence type="ECO:0000259" key="6">
    <source>
        <dbReference type="SMART" id="SM00693"/>
    </source>
</evidence>
<keyword evidence="3 5" id="KW-1133">Transmembrane helix</keyword>